<evidence type="ECO:0000313" key="1">
    <source>
        <dbReference type="Proteomes" id="UP000035642"/>
    </source>
</evidence>
<dbReference type="PANTHER" id="PTHR45580">
    <property type="entry name" value="PROTEIN CBG05369"/>
    <property type="match status" value="1"/>
</dbReference>
<dbReference type="PANTHER" id="PTHR45580:SF7">
    <property type="entry name" value="CARBOXYLESTERASE TYPE B DOMAIN-CONTAINING PROTEIN-RELATED"/>
    <property type="match status" value="1"/>
</dbReference>
<dbReference type="InterPro" id="IPR029058">
    <property type="entry name" value="AB_hydrolase_fold"/>
</dbReference>
<keyword evidence="1" id="KW-1185">Reference proteome</keyword>
<accession>A0A0K0CXP2</accession>
<name>A0A0K0CXP2_ANGCA</name>
<proteinExistence type="predicted"/>
<organism evidence="1 2">
    <name type="scientific">Angiostrongylus cantonensis</name>
    <name type="common">Rat lungworm</name>
    <dbReference type="NCBI Taxonomy" id="6313"/>
    <lineage>
        <taxon>Eukaryota</taxon>
        <taxon>Metazoa</taxon>
        <taxon>Ecdysozoa</taxon>
        <taxon>Nematoda</taxon>
        <taxon>Chromadorea</taxon>
        <taxon>Rhabditida</taxon>
        <taxon>Rhabditina</taxon>
        <taxon>Rhabditomorpha</taxon>
        <taxon>Strongyloidea</taxon>
        <taxon>Metastrongylidae</taxon>
        <taxon>Angiostrongylus</taxon>
    </lineage>
</organism>
<dbReference type="AlphaFoldDB" id="A0A0K0CXP2"/>
<reference evidence="2" key="2">
    <citation type="submission" date="2017-02" db="UniProtKB">
        <authorList>
            <consortium name="WormBaseParasite"/>
        </authorList>
    </citation>
    <scope>IDENTIFICATION</scope>
</reference>
<dbReference type="Gene3D" id="3.40.50.1820">
    <property type="entry name" value="alpha/beta hydrolase"/>
    <property type="match status" value="1"/>
</dbReference>
<evidence type="ECO:0000313" key="2">
    <source>
        <dbReference type="WBParaSite" id="ACAC_0000236201-mRNA-1"/>
    </source>
</evidence>
<reference evidence="1" key="1">
    <citation type="submission" date="2012-09" db="EMBL/GenBank/DDBJ databases">
        <authorList>
            <person name="Martin A.A."/>
        </authorList>
    </citation>
    <scope>NUCLEOTIDE SEQUENCE</scope>
</reference>
<dbReference type="SUPFAM" id="SSF53474">
    <property type="entry name" value="alpha/beta-Hydrolases"/>
    <property type="match status" value="1"/>
</dbReference>
<dbReference type="Proteomes" id="UP000035642">
    <property type="component" value="Unassembled WGS sequence"/>
</dbReference>
<protein>
    <submittedName>
        <fullName evidence="2">COesterase domain-containing protein</fullName>
    </submittedName>
</protein>
<sequence length="189" mass="21816">LPIAQAITVNYTPEYSLYVYLYSYRNPRRPYHVDDLSYIMGIHPFEYDENDKVLAVVYPQFFIDFIKTAKPREGTFPFCYGLVTMSIITLSLNSLRRSATVEEHFFSNKIMLDYDEHQKQCRPATTSCAFRCTSSESLRIQQKKMFATSLTLAQLEGIQKEAFLPGPKNNAAEARFYAAQNTVEDLIVF</sequence>
<dbReference type="WBParaSite" id="ACAC_0000236201-mRNA-1">
    <property type="protein sequence ID" value="ACAC_0000236201-mRNA-1"/>
    <property type="gene ID" value="ACAC_0000236201"/>
</dbReference>
<dbReference type="STRING" id="6313.A0A0K0CXP2"/>